<dbReference type="Proteomes" id="UP000823632">
    <property type="component" value="Unassembled WGS sequence"/>
</dbReference>
<gene>
    <name evidence="1" type="ORF">IAC76_08370</name>
</gene>
<dbReference type="AlphaFoldDB" id="A0A9D9DR94"/>
<organism evidence="1 2">
    <name type="scientific">Candidatus Scatousia excrementipullorum</name>
    <dbReference type="NCBI Taxonomy" id="2840936"/>
    <lineage>
        <taxon>Bacteria</taxon>
        <taxon>Candidatus Scatousia</taxon>
    </lineage>
</organism>
<reference evidence="1" key="2">
    <citation type="journal article" date="2021" name="PeerJ">
        <title>Extensive microbial diversity within the chicken gut microbiome revealed by metagenomics and culture.</title>
        <authorList>
            <person name="Gilroy R."/>
            <person name="Ravi A."/>
            <person name="Getino M."/>
            <person name="Pursley I."/>
            <person name="Horton D.L."/>
            <person name="Alikhan N.F."/>
            <person name="Baker D."/>
            <person name="Gharbi K."/>
            <person name="Hall N."/>
            <person name="Watson M."/>
            <person name="Adriaenssens E.M."/>
            <person name="Foster-Nyarko E."/>
            <person name="Jarju S."/>
            <person name="Secka A."/>
            <person name="Antonio M."/>
            <person name="Oren A."/>
            <person name="Chaudhuri R.R."/>
            <person name="La Ragione R."/>
            <person name="Hildebrand F."/>
            <person name="Pallen M.J."/>
        </authorList>
    </citation>
    <scope>NUCLEOTIDE SEQUENCE</scope>
    <source>
        <strain evidence="1">10192</strain>
    </source>
</reference>
<dbReference type="Gene3D" id="2.160.20.110">
    <property type="match status" value="1"/>
</dbReference>
<feature type="non-terminal residue" evidence="1">
    <location>
        <position position="1"/>
    </location>
</feature>
<dbReference type="EMBL" id="JADIND010000189">
    <property type="protein sequence ID" value="MBO8431385.1"/>
    <property type="molecule type" value="Genomic_DNA"/>
</dbReference>
<comment type="caution">
    <text evidence="1">The sequence shown here is derived from an EMBL/GenBank/DDBJ whole genome shotgun (WGS) entry which is preliminary data.</text>
</comment>
<accession>A0A9D9DR94</accession>
<reference evidence="1" key="1">
    <citation type="submission" date="2020-10" db="EMBL/GenBank/DDBJ databases">
        <authorList>
            <person name="Gilroy R."/>
        </authorList>
    </citation>
    <scope>NUCLEOTIDE SEQUENCE</scope>
    <source>
        <strain evidence="1">10192</strain>
    </source>
</reference>
<evidence type="ECO:0000313" key="2">
    <source>
        <dbReference type="Proteomes" id="UP000823632"/>
    </source>
</evidence>
<evidence type="ECO:0008006" key="3">
    <source>
        <dbReference type="Google" id="ProtNLM"/>
    </source>
</evidence>
<protein>
    <recommendedName>
        <fullName evidence="3">GLUG domain-containing protein</fullName>
    </recommendedName>
</protein>
<proteinExistence type="predicted"/>
<name>A0A9D9DR94_9BACT</name>
<evidence type="ECO:0000313" key="1">
    <source>
        <dbReference type="EMBL" id="MBO8431385.1"/>
    </source>
</evidence>
<sequence length="660" mass="70989">NLSHRGQAVSDAKIRLSMDTEAIQERYTEALANSNLYVNSNIFTATGSVTKAELISLENLKAQNLLVYDGNKVLGYKYEEVDTGRTKTVVVGYEDDLTKPIYPTKTEKVGFEDASNLIPAYGTESLTEMEAIVAASGLGEDDLKTSSYTTVINGKETEINAIEIKSQAGFEAIIDAMGTNPEAVKQNYVFNLPEGESIDLGVYRDWPGIPSFQGIFDGNGTTFENLNGSQGLFSSLYGTVKNVNLANAVISADTDAIGGMAGYLADGASIENCNISNVDITCNLDPNKTYPEGYQPERAGVGGIVGLNNGNISGTSVSGTINVPNADDSFGYIGGAIGANINTAKGDSKISNTYADVNIVLSNNTDYSNSINGFIGDDTHETTISNCVSMGSITTADGSPINGTDLANWGPVIESDVTNMVALDTRNNNNVLYWANSTSPSFDSGNTNSDVLTEEYEEMADGSTVKIWLDSSDEGYAEQAENQTTAAANGIPVLNLSALQEATLAQEAEEEVPDTTQEPIGYEQKAITEEIPIMETRLVEDPDFEGLSSAELEMGLKSGKYQLVTPATENTTQSVSINGTDYELVSLSACTAISEQQNEQELAIAEAEYEKDMKEIQTKDKRYEMDQKKIDTEYDALLTEEESIKNVINKNVERSFKAFG</sequence>